<dbReference type="PANTHER" id="PTHR43245:SF13">
    <property type="entry name" value="UDP-D-APIOSE_UDP-D-XYLOSE SYNTHASE 2"/>
    <property type="match status" value="1"/>
</dbReference>
<dbReference type="InterPro" id="IPR001509">
    <property type="entry name" value="Epimerase_deHydtase"/>
</dbReference>
<dbReference type="SUPFAM" id="SSF51735">
    <property type="entry name" value="NAD(P)-binding Rossmann-fold domains"/>
    <property type="match status" value="1"/>
</dbReference>
<feature type="domain" description="NAD-dependent epimerase/dehydratase" evidence="1">
    <location>
        <begin position="3"/>
        <end position="248"/>
    </location>
</feature>
<dbReference type="Proteomes" id="UP000406256">
    <property type="component" value="Unassembled WGS sequence"/>
</dbReference>
<accession>A0A5E4UQL8</accession>
<dbReference type="OrthoDB" id="9769113at2"/>
<dbReference type="EMBL" id="CABPSB010000006">
    <property type="protein sequence ID" value="VVE01185.1"/>
    <property type="molecule type" value="Genomic_DNA"/>
</dbReference>
<proteinExistence type="predicted"/>
<keyword evidence="3" id="KW-1185">Reference proteome</keyword>
<dbReference type="Pfam" id="PF01370">
    <property type="entry name" value="Epimerase"/>
    <property type="match status" value="1"/>
</dbReference>
<evidence type="ECO:0000313" key="3">
    <source>
        <dbReference type="Proteomes" id="UP000406256"/>
    </source>
</evidence>
<dbReference type="Gene3D" id="3.40.50.720">
    <property type="entry name" value="NAD(P)-binding Rossmann-like Domain"/>
    <property type="match status" value="1"/>
</dbReference>
<dbReference type="PANTHER" id="PTHR43245">
    <property type="entry name" value="BIFUNCTIONAL POLYMYXIN RESISTANCE PROTEIN ARNA"/>
    <property type="match status" value="1"/>
</dbReference>
<dbReference type="AlphaFoldDB" id="A0A5E4UQL8"/>
<evidence type="ECO:0000313" key="2">
    <source>
        <dbReference type="EMBL" id="VVE01185.1"/>
    </source>
</evidence>
<name>A0A5E4UQL8_9BURK</name>
<dbReference type="InterPro" id="IPR050177">
    <property type="entry name" value="Lipid_A_modif_metabolic_enz"/>
</dbReference>
<reference evidence="2 3" key="1">
    <citation type="submission" date="2019-08" db="EMBL/GenBank/DDBJ databases">
        <authorList>
            <person name="Peeters C."/>
        </authorList>
    </citation>
    <scope>NUCLEOTIDE SEQUENCE [LARGE SCALE GENOMIC DNA]</scope>
    <source>
        <strain evidence="2 3">LMG 31108</strain>
    </source>
</reference>
<organism evidence="2 3">
    <name type="scientific">Pandoraea anhela</name>
    <dbReference type="NCBI Taxonomy" id="2508295"/>
    <lineage>
        <taxon>Bacteria</taxon>
        <taxon>Pseudomonadati</taxon>
        <taxon>Pseudomonadota</taxon>
        <taxon>Betaproteobacteria</taxon>
        <taxon>Burkholderiales</taxon>
        <taxon>Burkholderiaceae</taxon>
        <taxon>Pandoraea</taxon>
    </lineage>
</organism>
<gene>
    <name evidence="2" type="ORF">PAN31108_02139</name>
</gene>
<dbReference type="InterPro" id="IPR036291">
    <property type="entry name" value="NAD(P)-bd_dom_sf"/>
</dbReference>
<sequence length="329" mass="35982">MKVLITGGVGFVGGHLANSLGEEGHTVHLLDNFKRGVQDPFIENAVTKYGVKIINADLLDESTLQSLDDDYTHIYHLAAIIGVVHVLQRPYEVLTANVRMTENVINLARRQKALKRLLFSSTSEVYAGTLIHMDMPIPTPETTPIALTALEQPRTSYMLSKLYGEAMCNMSGLPVTNVRLHNVYGPRMGMSHVIPELLFKAWKSKDGDSLDVFSVDHKRTFCYVSDAVRMIRALTESDSALGQTVNIGNESPEVSIGEVASAVVSAVGRKLTLVPQAATPGSPARRCPSTRLLDKLTGVQGVVSLDEGIALTYRWYRDTVFEGQGKTAQ</sequence>
<evidence type="ECO:0000259" key="1">
    <source>
        <dbReference type="Pfam" id="PF01370"/>
    </source>
</evidence>
<dbReference type="RefSeq" id="WP_150668844.1">
    <property type="nucleotide sequence ID" value="NZ_CABPSB010000006.1"/>
</dbReference>
<protein>
    <submittedName>
        <fullName evidence="2">NAD-binding protein</fullName>
    </submittedName>
</protein>